<dbReference type="GO" id="GO:0005886">
    <property type="term" value="C:plasma membrane"/>
    <property type="evidence" value="ECO:0007669"/>
    <property type="project" value="UniProtKB-SubCell"/>
</dbReference>
<protein>
    <submittedName>
        <fullName evidence="9">Rod shape-determining protein MreD</fullName>
    </submittedName>
</protein>
<evidence type="ECO:0000313" key="9">
    <source>
        <dbReference type="EMBL" id="MBN9412743.1"/>
    </source>
</evidence>
<feature type="transmembrane region" description="Helical" evidence="8">
    <location>
        <begin position="6"/>
        <end position="27"/>
    </location>
</feature>
<evidence type="ECO:0000256" key="8">
    <source>
        <dbReference type="SAM" id="Phobius"/>
    </source>
</evidence>
<keyword evidence="5" id="KW-0133">Cell shape</keyword>
<comment type="caution">
    <text evidence="9">The sequence shown here is derived from an EMBL/GenBank/DDBJ whole genome shotgun (WGS) entry which is preliminary data.</text>
</comment>
<feature type="transmembrane region" description="Helical" evidence="8">
    <location>
        <begin position="71"/>
        <end position="89"/>
    </location>
</feature>
<evidence type="ECO:0000256" key="1">
    <source>
        <dbReference type="ARBA" id="ARBA00004651"/>
    </source>
</evidence>
<dbReference type="GO" id="GO:0008360">
    <property type="term" value="P:regulation of cell shape"/>
    <property type="evidence" value="ECO:0007669"/>
    <property type="project" value="UniProtKB-KW"/>
</dbReference>
<evidence type="ECO:0000256" key="3">
    <source>
        <dbReference type="ARBA" id="ARBA00022475"/>
    </source>
</evidence>
<keyword evidence="3" id="KW-1003">Cell membrane</keyword>
<dbReference type="AlphaFoldDB" id="A0A8J7Q024"/>
<keyword evidence="4 8" id="KW-0812">Transmembrane</keyword>
<evidence type="ECO:0000256" key="2">
    <source>
        <dbReference type="ARBA" id="ARBA00007776"/>
    </source>
</evidence>
<feature type="transmembrane region" description="Helical" evidence="8">
    <location>
        <begin position="96"/>
        <end position="116"/>
    </location>
</feature>
<comment type="similarity">
    <text evidence="2">Belongs to the MreD family.</text>
</comment>
<feature type="transmembrane region" description="Helical" evidence="8">
    <location>
        <begin position="128"/>
        <end position="149"/>
    </location>
</feature>
<reference evidence="9" key="1">
    <citation type="submission" date="2021-02" db="EMBL/GenBank/DDBJ databases">
        <title>Thiocyanate and organic carbon inputs drive convergent selection for specific autotrophic Afipia and Thiobacillus strains within complex microbiomes.</title>
        <authorList>
            <person name="Huddy R.J."/>
            <person name="Sachdeva R."/>
            <person name="Kadzinga F."/>
            <person name="Kantor R.S."/>
            <person name="Harrison S.T.L."/>
            <person name="Banfield J.F."/>
        </authorList>
    </citation>
    <scope>NUCLEOTIDE SEQUENCE</scope>
    <source>
        <strain evidence="9">SCN18_10_11_15_R4_P_38_20</strain>
    </source>
</reference>
<evidence type="ECO:0000256" key="7">
    <source>
        <dbReference type="ARBA" id="ARBA00023136"/>
    </source>
</evidence>
<gene>
    <name evidence="9" type="primary">mreD</name>
    <name evidence="9" type="ORF">J0H12_02295</name>
</gene>
<dbReference type="InterPro" id="IPR007227">
    <property type="entry name" value="Cell_shape_determining_MreD"/>
</dbReference>
<evidence type="ECO:0000313" key="10">
    <source>
        <dbReference type="Proteomes" id="UP000664414"/>
    </source>
</evidence>
<sequence>MKPLVAFLFMAQPSIYLLISSIISLLIPSSILHVSPDFSFPFIFFWTIFKPEFLPLSCLLVVGIVSDSIQGLPLGFHSILFLGSSLILLSQRNFLYYQPFPLIWAVFSLSLIFYKILEKLILRSFMEFPFSLANLVLSILFTILLYPLCAKLSSLNLKKVIDLS</sequence>
<evidence type="ECO:0000256" key="4">
    <source>
        <dbReference type="ARBA" id="ARBA00022692"/>
    </source>
</evidence>
<dbReference type="Proteomes" id="UP000664414">
    <property type="component" value="Unassembled WGS sequence"/>
</dbReference>
<name>A0A8J7Q024_9PROT</name>
<proteinExistence type="inferred from homology"/>
<feature type="transmembrane region" description="Helical" evidence="8">
    <location>
        <begin position="39"/>
        <end position="65"/>
    </location>
</feature>
<dbReference type="Pfam" id="PF04093">
    <property type="entry name" value="MreD"/>
    <property type="match status" value="1"/>
</dbReference>
<evidence type="ECO:0000256" key="5">
    <source>
        <dbReference type="ARBA" id="ARBA00022960"/>
    </source>
</evidence>
<organism evidence="9 10">
    <name type="scientific">Candidatus Paracaedimonas acanthamoebae</name>
    <dbReference type="NCBI Taxonomy" id="244581"/>
    <lineage>
        <taxon>Bacteria</taxon>
        <taxon>Pseudomonadati</taxon>
        <taxon>Pseudomonadota</taxon>
        <taxon>Alphaproteobacteria</taxon>
        <taxon>Holosporales</taxon>
        <taxon>Caedimonadaceae</taxon>
        <taxon>Candidatus Paracaedimonas</taxon>
    </lineage>
</organism>
<evidence type="ECO:0000256" key="6">
    <source>
        <dbReference type="ARBA" id="ARBA00022989"/>
    </source>
</evidence>
<keyword evidence="7 8" id="KW-0472">Membrane</keyword>
<dbReference type="EMBL" id="JAFKGL010000012">
    <property type="protein sequence ID" value="MBN9412743.1"/>
    <property type="molecule type" value="Genomic_DNA"/>
</dbReference>
<keyword evidence="6 8" id="KW-1133">Transmembrane helix</keyword>
<comment type="subcellular location">
    <subcellularLocation>
        <location evidence="1">Cell membrane</location>
        <topology evidence="1">Multi-pass membrane protein</topology>
    </subcellularLocation>
</comment>
<accession>A0A8J7Q024</accession>